<protein>
    <submittedName>
        <fullName evidence="1">PIR Superfamily Protein</fullName>
    </submittedName>
</protein>
<evidence type="ECO:0000313" key="1">
    <source>
        <dbReference type="EMBL" id="SBT01466.1"/>
    </source>
</evidence>
<dbReference type="EMBL" id="FLQV01002512">
    <property type="protein sequence ID" value="SBT01466.1"/>
    <property type="molecule type" value="Genomic_DNA"/>
</dbReference>
<sequence length="189" mass="22322">MYLIALTSKSMIRGFEVCKYLNYWIQNDVLIQNGNKHDMLTFYKKVSCINDYFINSDTCGVNIENIDEDVFGKVKRKCYEYSNHNFSNDIEKFKWIYYEHIQPGNTCTGIRNELQSIRTYNVTLELQVPGIVALHPLGFSCVKKIRKKKGAWDNLELEDHQLLHISKRTNKNSDNERYSISYNSTKYYQ</sequence>
<gene>
    <name evidence="1" type="ORF">POVCU1_067090</name>
</gene>
<proteinExistence type="predicted"/>
<dbReference type="Proteomes" id="UP000078546">
    <property type="component" value="Unassembled WGS sequence"/>
</dbReference>
<dbReference type="AlphaFoldDB" id="A0A1A8XC83"/>
<accession>A0A1A8XC83</accession>
<organism evidence="1 2">
    <name type="scientific">Plasmodium ovale curtisi</name>
    <dbReference type="NCBI Taxonomy" id="864141"/>
    <lineage>
        <taxon>Eukaryota</taxon>
        <taxon>Sar</taxon>
        <taxon>Alveolata</taxon>
        <taxon>Apicomplexa</taxon>
        <taxon>Aconoidasida</taxon>
        <taxon>Haemosporida</taxon>
        <taxon>Plasmodiidae</taxon>
        <taxon>Plasmodium</taxon>
        <taxon>Plasmodium (Plasmodium)</taxon>
    </lineage>
</organism>
<evidence type="ECO:0000313" key="2">
    <source>
        <dbReference type="Proteomes" id="UP000078546"/>
    </source>
</evidence>
<name>A0A1A8XC83_PLAOA</name>
<reference evidence="2" key="1">
    <citation type="submission" date="2016-05" db="EMBL/GenBank/DDBJ databases">
        <authorList>
            <person name="Naeem Raeece"/>
        </authorList>
    </citation>
    <scope>NUCLEOTIDE SEQUENCE [LARGE SCALE GENOMIC DNA]</scope>
</reference>